<dbReference type="EMBL" id="BSXG01000001">
    <property type="protein sequence ID" value="GME22093.1"/>
    <property type="molecule type" value="Genomic_DNA"/>
</dbReference>
<comment type="caution">
    <text evidence="1">The sequence shown here is derived from an EMBL/GenBank/DDBJ whole genome shotgun (WGS) entry which is preliminary data.</text>
</comment>
<reference evidence="1" key="1">
    <citation type="submission" date="2024-09" db="EMBL/GenBank/DDBJ databases">
        <title>Draft Genome Sequences of Neofusicoccum parvum.</title>
        <authorList>
            <person name="Ashida A."/>
            <person name="Camagna M."/>
            <person name="Tanaka A."/>
            <person name="Takemoto D."/>
        </authorList>
    </citation>
    <scope>NUCLEOTIDE SEQUENCE</scope>
    <source>
        <strain evidence="1">PPO83</strain>
    </source>
</reference>
<name>A0ACB5RNJ7_9PEZI</name>
<sequence>MELSRRSRLEKLKSDGELECPICMRKMFELHHDLTPHYAALQRDPTGPAPAALLDPEHADPQNPHAIPVKVAFKTSTGIMGVTSSRAADAPQRANASWSHSPTTLRLCHHTFCAACVDGWLAARARSNQPPICPTCRCALDPAHPRLRQQARRSRELDRYAAAYARAAAEGAPVPFADDVVRCGEDVFAALDGLARAGADMDGYVSTAFLELLQHWPAAVRGALAAARAMRRGGGDGGPVRMSASRVCDLIFFNMVDEDARRWARERGLPRLPEAKSELRRTGVHRERLEYHFAATESAEFGKFAQMAVGRAILRDQGYQEDQEDQEDQETGLWEGFHRTYGYGHGGVA</sequence>
<keyword evidence="2" id="KW-1185">Reference proteome</keyword>
<gene>
    <name evidence="1" type="primary">g12380</name>
    <name evidence="1" type="ORF">NpPPO83_00012380</name>
</gene>
<organism evidence="1 2">
    <name type="scientific">Neofusicoccum parvum</name>
    <dbReference type="NCBI Taxonomy" id="310453"/>
    <lineage>
        <taxon>Eukaryota</taxon>
        <taxon>Fungi</taxon>
        <taxon>Dikarya</taxon>
        <taxon>Ascomycota</taxon>
        <taxon>Pezizomycotina</taxon>
        <taxon>Dothideomycetes</taxon>
        <taxon>Dothideomycetes incertae sedis</taxon>
        <taxon>Botryosphaeriales</taxon>
        <taxon>Botryosphaeriaceae</taxon>
        <taxon>Neofusicoccum</taxon>
    </lineage>
</organism>
<evidence type="ECO:0000313" key="1">
    <source>
        <dbReference type="EMBL" id="GME22093.1"/>
    </source>
</evidence>
<evidence type="ECO:0000313" key="2">
    <source>
        <dbReference type="Proteomes" id="UP001165186"/>
    </source>
</evidence>
<proteinExistence type="predicted"/>
<dbReference type="Proteomes" id="UP001165186">
    <property type="component" value="Unassembled WGS sequence"/>
</dbReference>
<protein>
    <submittedName>
        <fullName evidence="1">Uncharacterized protein</fullName>
    </submittedName>
</protein>
<accession>A0ACB5RNJ7</accession>